<dbReference type="Proteomes" id="UP001164776">
    <property type="component" value="Unassembled WGS sequence"/>
</dbReference>
<dbReference type="EMBL" id="MU629661">
    <property type="protein sequence ID" value="KAJ1255646.1"/>
    <property type="molecule type" value="Genomic_DNA"/>
</dbReference>
<comment type="caution">
    <text evidence="1">The sequence shown here is derived from an EMBL/GenBank/DDBJ whole genome shotgun (WGS) entry which is preliminary data.</text>
</comment>
<accession>A0A9W7XBR1</accession>
<sequence length="303" mass="33108">MRPLREEFSTIKLWLARMTNHFECVAPCGGHAQDFDIAQLFGPYSPVRHSPSPSMLTSLAVACLPVRSLEGENSCGNTTDAPSRVHGVMNPITHEIATTEQVVVTPAVTYVEEQTIDAPIVEQATVAPTDSHVEEVVLVEDASDDEDVVSAVTIENPIFLTIIEDVVTHSTVEVKLEVPQLLQDPHLQGVPSPAAEARMNEDLARPSIQPPSPPTMIARRQRKSFDSSSCRRSARLAQRNALKELGIIGSDGKLNDEIIQVYSDRLKELVPPDLLKPLLSLKGRAFWDFLAEGVASSFVCVVS</sequence>
<dbReference type="AlphaFoldDB" id="A0A9W7XBR1"/>
<gene>
    <name evidence="1" type="ORF">BS78_K177100</name>
</gene>
<organism evidence="1 2">
    <name type="scientific">Paspalum vaginatum</name>
    <name type="common">seashore paspalum</name>
    <dbReference type="NCBI Taxonomy" id="158149"/>
    <lineage>
        <taxon>Eukaryota</taxon>
        <taxon>Viridiplantae</taxon>
        <taxon>Streptophyta</taxon>
        <taxon>Embryophyta</taxon>
        <taxon>Tracheophyta</taxon>
        <taxon>Spermatophyta</taxon>
        <taxon>Magnoliopsida</taxon>
        <taxon>Liliopsida</taxon>
        <taxon>Poales</taxon>
        <taxon>Poaceae</taxon>
        <taxon>PACMAD clade</taxon>
        <taxon>Panicoideae</taxon>
        <taxon>Andropogonodae</taxon>
        <taxon>Paspaleae</taxon>
        <taxon>Paspalinae</taxon>
        <taxon>Paspalum</taxon>
    </lineage>
</organism>
<evidence type="ECO:0000313" key="1">
    <source>
        <dbReference type="EMBL" id="KAJ1255646.1"/>
    </source>
</evidence>
<evidence type="ECO:0000313" key="2">
    <source>
        <dbReference type="Proteomes" id="UP001164776"/>
    </source>
</evidence>
<keyword evidence="2" id="KW-1185">Reference proteome</keyword>
<dbReference type="OrthoDB" id="695699at2759"/>
<proteinExistence type="predicted"/>
<name>A0A9W7XBR1_9POAL</name>
<reference evidence="1 2" key="1">
    <citation type="submission" date="2022-10" db="EMBL/GenBank/DDBJ databases">
        <title>WGS assembly of Paspalum vaginatum 540-79.</title>
        <authorList>
            <person name="Sun G."/>
            <person name="Wase N."/>
            <person name="Shu S."/>
            <person name="Jenkins J."/>
            <person name="Zhou B."/>
            <person name="Torres-Rodriguez J."/>
            <person name="Chen C."/>
            <person name="Sandor L."/>
            <person name="Plott C."/>
            <person name="Yoshinga Y."/>
            <person name="Daum C."/>
            <person name="Qi P."/>
            <person name="Barry K."/>
            <person name="Lipzen A."/>
            <person name="Berry L."/>
            <person name="Pedersen C."/>
            <person name="Gottilla T."/>
            <person name="Foltz A."/>
            <person name="Yu H."/>
            <person name="O'Malley R."/>
            <person name="Zhang C."/>
            <person name="Devos K."/>
            <person name="Sigmon B."/>
            <person name="Yu B."/>
            <person name="Obata T."/>
            <person name="Schmutz J."/>
            <person name="Schnable J."/>
        </authorList>
    </citation>
    <scope>NUCLEOTIDE SEQUENCE [LARGE SCALE GENOMIC DNA]</scope>
    <source>
        <strain evidence="2">cv. 540-79</strain>
    </source>
</reference>
<protein>
    <submittedName>
        <fullName evidence="1">Uncharacterized protein</fullName>
    </submittedName>
</protein>